<name>A0A2G8SI51_9APHY</name>
<dbReference type="AlphaFoldDB" id="A0A2G8SI51"/>
<evidence type="ECO:0000256" key="9">
    <source>
        <dbReference type="SAM" id="Phobius"/>
    </source>
</evidence>
<keyword evidence="7" id="KW-0503">Monooxygenase</keyword>
<feature type="transmembrane region" description="Helical" evidence="9">
    <location>
        <begin position="85"/>
        <end position="102"/>
    </location>
</feature>
<feature type="transmembrane region" description="Helical" evidence="9">
    <location>
        <begin position="58"/>
        <end position="79"/>
    </location>
</feature>
<dbReference type="PANTHER" id="PTHR24305:SF187">
    <property type="entry name" value="P450, PUTATIVE (EUROFUNG)-RELATED"/>
    <property type="match status" value="1"/>
</dbReference>
<gene>
    <name evidence="10" type="ORF">GSI_04053</name>
</gene>
<dbReference type="PRINTS" id="PR00463">
    <property type="entry name" value="EP450I"/>
</dbReference>
<dbReference type="SUPFAM" id="SSF48264">
    <property type="entry name" value="Cytochrome P450"/>
    <property type="match status" value="1"/>
</dbReference>
<dbReference type="GO" id="GO:0020037">
    <property type="term" value="F:heme binding"/>
    <property type="evidence" value="ECO:0007669"/>
    <property type="project" value="InterPro"/>
</dbReference>
<dbReference type="GO" id="GO:0016705">
    <property type="term" value="F:oxidoreductase activity, acting on paired donors, with incorporation or reduction of molecular oxygen"/>
    <property type="evidence" value="ECO:0007669"/>
    <property type="project" value="InterPro"/>
</dbReference>
<keyword evidence="6 8" id="KW-0408">Iron</keyword>
<keyword evidence="4 8" id="KW-0479">Metal-binding</keyword>
<protein>
    <submittedName>
        <fullName evidence="10">Cytochrome P450</fullName>
    </submittedName>
</protein>
<evidence type="ECO:0000256" key="4">
    <source>
        <dbReference type="ARBA" id="ARBA00022723"/>
    </source>
</evidence>
<evidence type="ECO:0000256" key="5">
    <source>
        <dbReference type="ARBA" id="ARBA00023002"/>
    </source>
</evidence>
<evidence type="ECO:0000313" key="10">
    <source>
        <dbReference type="EMBL" id="PIL33431.1"/>
    </source>
</evidence>
<reference evidence="10 11" key="1">
    <citation type="journal article" date="2015" name="Sci. Rep.">
        <title>Chromosome-level genome map provides insights into diverse defense mechanisms in the medicinal fungus Ganoderma sinense.</title>
        <authorList>
            <person name="Zhu Y."/>
            <person name="Xu J."/>
            <person name="Sun C."/>
            <person name="Zhou S."/>
            <person name="Xu H."/>
            <person name="Nelson D.R."/>
            <person name="Qian J."/>
            <person name="Song J."/>
            <person name="Luo H."/>
            <person name="Xiang L."/>
            <person name="Li Y."/>
            <person name="Xu Z."/>
            <person name="Ji A."/>
            <person name="Wang L."/>
            <person name="Lu S."/>
            <person name="Hayward A."/>
            <person name="Sun W."/>
            <person name="Li X."/>
            <person name="Schwartz D.C."/>
            <person name="Wang Y."/>
            <person name="Chen S."/>
        </authorList>
    </citation>
    <scope>NUCLEOTIDE SEQUENCE [LARGE SCALE GENOMIC DNA]</scope>
    <source>
        <strain evidence="10 11">ZZ0214-1</strain>
    </source>
</reference>
<evidence type="ECO:0000256" key="7">
    <source>
        <dbReference type="ARBA" id="ARBA00023033"/>
    </source>
</evidence>
<dbReference type="PRINTS" id="PR00385">
    <property type="entry name" value="P450"/>
</dbReference>
<accession>A0A2G8SI51</accession>
<keyword evidence="11" id="KW-1185">Reference proteome</keyword>
<feature type="binding site" description="axial binding residue" evidence="8">
    <location>
        <position position="512"/>
    </location>
    <ligand>
        <name>heme</name>
        <dbReference type="ChEBI" id="CHEBI:30413"/>
    </ligand>
    <ligandPart>
        <name>Fe</name>
        <dbReference type="ChEBI" id="CHEBI:18248"/>
    </ligandPart>
</feature>
<keyword evidence="9" id="KW-0472">Membrane</keyword>
<dbReference type="InterPro" id="IPR050121">
    <property type="entry name" value="Cytochrome_P450_monoxygenase"/>
</dbReference>
<feature type="transmembrane region" description="Helical" evidence="9">
    <location>
        <begin position="27"/>
        <end position="46"/>
    </location>
</feature>
<keyword evidence="9" id="KW-1133">Transmembrane helix</keyword>
<dbReference type="OrthoDB" id="6692864at2759"/>
<comment type="pathway">
    <text evidence="2">Secondary metabolite biosynthesis.</text>
</comment>
<evidence type="ECO:0000256" key="8">
    <source>
        <dbReference type="PIRSR" id="PIRSR602401-1"/>
    </source>
</evidence>
<sequence length="571" mass="63460">MRSAEASGTVMGGPRMAAFRNSWPGRVSISMLVKAVALGVLTHAIFHHARPTAPLVPLLLTGCVLGWTLVSLLSAPWVASEVASAAGTYVIALFAPVAIYRLSPFHPLAGYPGPALAKVTKLWGAWNTWKGDQHHVWMRLHRKYGPFVRTGPNELSVVDVKAVVDVFGAGGIPKGEYYNSRRDPSVPQTLLAMTGEDHDNRRRLWNRGMSNESLVEYEGVVVKRAGQLVDRLREESRRRMKVVDIVQWINFFTFDFMGDMAFGGGYNLLEEGRDEKGLWNTLNRFVLATAVVGHIPWAHDVLIKLPFVSHDLVAFRQIGQKNAAARHQAGAEVKDLWYHLSDEAELEKTRPSVRDVIADGALAMIAGADTTSSALSSFFYYMLCNPTYYQRLRDEIDRVYPDGADATDTSKHDQLVWTDANETLRIAPPLPTNGPRQVPYNSQGATIAERFVPPGTQVYVPAYILHRDPRFFSPSPDTFLPSRWLSAKDGAPAGNVLDRTAFIPFSYGPANCVGRQLARMEMRMVVSLLVQKFEFAFAEGFDREGWLGTVHDHLVSTRGPLMVRVTEREGA</sequence>
<comment type="cofactor">
    <cofactor evidence="1 8">
        <name>heme</name>
        <dbReference type="ChEBI" id="CHEBI:30413"/>
    </cofactor>
</comment>
<dbReference type="GO" id="GO:0004497">
    <property type="term" value="F:monooxygenase activity"/>
    <property type="evidence" value="ECO:0007669"/>
    <property type="project" value="UniProtKB-KW"/>
</dbReference>
<keyword evidence="8" id="KW-0349">Heme</keyword>
<dbReference type="Pfam" id="PF00067">
    <property type="entry name" value="p450"/>
    <property type="match status" value="1"/>
</dbReference>
<evidence type="ECO:0000256" key="3">
    <source>
        <dbReference type="ARBA" id="ARBA00010617"/>
    </source>
</evidence>
<dbReference type="InterPro" id="IPR001128">
    <property type="entry name" value="Cyt_P450"/>
</dbReference>
<dbReference type="Proteomes" id="UP000230002">
    <property type="component" value="Unassembled WGS sequence"/>
</dbReference>
<evidence type="ECO:0000313" key="11">
    <source>
        <dbReference type="Proteomes" id="UP000230002"/>
    </source>
</evidence>
<organism evidence="10 11">
    <name type="scientific">Ganoderma sinense ZZ0214-1</name>
    <dbReference type="NCBI Taxonomy" id="1077348"/>
    <lineage>
        <taxon>Eukaryota</taxon>
        <taxon>Fungi</taxon>
        <taxon>Dikarya</taxon>
        <taxon>Basidiomycota</taxon>
        <taxon>Agaricomycotina</taxon>
        <taxon>Agaricomycetes</taxon>
        <taxon>Polyporales</taxon>
        <taxon>Polyporaceae</taxon>
        <taxon>Ganoderma</taxon>
    </lineage>
</organism>
<evidence type="ECO:0000256" key="6">
    <source>
        <dbReference type="ARBA" id="ARBA00023004"/>
    </source>
</evidence>
<dbReference type="EMBL" id="AYKW01000007">
    <property type="protein sequence ID" value="PIL33431.1"/>
    <property type="molecule type" value="Genomic_DNA"/>
</dbReference>
<dbReference type="InterPro" id="IPR036396">
    <property type="entry name" value="Cyt_P450_sf"/>
</dbReference>
<keyword evidence="9" id="KW-0812">Transmembrane</keyword>
<dbReference type="PANTHER" id="PTHR24305">
    <property type="entry name" value="CYTOCHROME P450"/>
    <property type="match status" value="1"/>
</dbReference>
<evidence type="ECO:0000256" key="1">
    <source>
        <dbReference type="ARBA" id="ARBA00001971"/>
    </source>
</evidence>
<evidence type="ECO:0000256" key="2">
    <source>
        <dbReference type="ARBA" id="ARBA00005179"/>
    </source>
</evidence>
<dbReference type="GO" id="GO:0005506">
    <property type="term" value="F:iron ion binding"/>
    <property type="evidence" value="ECO:0007669"/>
    <property type="project" value="InterPro"/>
</dbReference>
<proteinExistence type="inferred from homology"/>
<keyword evidence="5" id="KW-0560">Oxidoreductase</keyword>
<dbReference type="Gene3D" id="1.10.630.10">
    <property type="entry name" value="Cytochrome P450"/>
    <property type="match status" value="1"/>
</dbReference>
<dbReference type="InterPro" id="IPR002401">
    <property type="entry name" value="Cyt_P450_E_grp-I"/>
</dbReference>
<comment type="similarity">
    <text evidence="3">Belongs to the cytochrome P450 family.</text>
</comment>
<dbReference type="STRING" id="1077348.A0A2G8SI51"/>
<comment type="caution">
    <text evidence="10">The sequence shown here is derived from an EMBL/GenBank/DDBJ whole genome shotgun (WGS) entry which is preliminary data.</text>
</comment>